<name>A0A168Q248_MUCCL</name>
<feature type="region of interest" description="Disordered" evidence="1">
    <location>
        <begin position="475"/>
        <end position="542"/>
    </location>
</feature>
<organism evidence="2 3">
    <name type="scientific">Mucor lusitanicus CBS 277.49</name>
    <dbReference type="NCBI Taxonomy" id="747725"/>
    <lineage>
        <taxon>Eukaryota</taxon>
        <taxon>Fungi</taxon>
        <taxon>Fungi incertae sedis</taxon>
        <taxon>Mucoromycota</taxon>
        <taxon>Mucoromycotina</taxon>
        <taxon>Mucoromycetes</taxon>
        <taxon>Mucorales</taxon>
        <taxon>Mucorineae</taxon>
        <taxon>Mucoraceae</taxon>
        <taxon>Mucor</taxon>
    </lineage>
</organism>
<evidence type="ECO:0000313" key="2">
    <source>
        <dbReference type="EMBL" id="OAD08578.1"/>
    </source>
</evidence>
<evidence type="ECO:0000256" key="1">
    <source>
        <dbReference type="SAM" id="MobiDB-lite"/>
    </source>
</evidence>
<gene>
    <name evidence="2" type="ORF">MUCCIDRAFT_76527</name>
</gene>
<proteinExistence type="predicted"/>
<feature type="region of interest" description="Disordered" evidence="1">
    <location>
        <begin position="187"/>
        <end position="267"/>
    </location>
</feature>
<feature type="compositionally biased region" description="Pro residues" evidence="1">
    <location>
        <begin position="201"/>
        <end position="210"/>
    </location>
</feature>
<dbReference type="VEuPathDB" id="FungiDB:MUCCIDRAFT_76527"/>
<dbReference type="EMBL" id="AMYB01000001">
    <property type="protein sequence ID" value="OAD08578.1"/>
    <property type="molecule type" value="Genomic_DNA"/>
</dbReference>
<keyword evidence="3" id="KW-1185">Reference proteome</keyword>
<dbReference type="OrthoDB" id="2138242at2759"/>
<feature type="compositionally biased region" description="Polar residues" evidence="1">
    <location>
        <begin position="485"/>
        <end position="496"/>
    </location>
</feature>
<protein>
    <submittedName>
        <fullName evidence="2">Uncharacterized protein</fullName>
    </submittedName>
</protein>
<sequence>MKRLPTLCTKIDGIIINENFNLEIDLIEISGLNNKVNSKTSARLEIGGSRCKLTRYARQSYQDWALNPLAKCNGSLCIQFCHVIYNPQLKIGNSCIAKLSCKPVDIPNSSLFEKTPHFVDKENNAYLTTTELVQIAIQHNKFLLAELCKLKPNDYVAKLDESMLANLPRLAYSKSKKDASQYQITSIELTSNSKPVKSEPLSPPPPPSRPHLPTHTSDPMALDHIITSNKQARRSSRTFEDPPPTKKQKKAEPLPKPLHTVSSQQPTLLAKRLGNNINKKRNLTIYAPTYGEQFNGIRSAPLNSNFRQAPATKPHPLSKATLVSPANSSTTSEFAIPPIVPSQQQPPHTAHPSSMHRRHSPQYPASAFGHSFPVTSGRVEPPTKPSSLQRQQFMQPFEHLFDTIETTRNLKSTLDDQIRRSSTLIQTLQASSTTIEGLVRNQIKEAQREIMHRMEDSIDGLFHRISLLERRFHSTAEDQHEGSDVSPSSSTFHANNHSTTPLPAPPSAAPATPSSHLTRQQQQDLVSPPTIVRSQHDIGPNEYHSMLDTLRERLDRLEKQLES</sequence>
<dbReference type="Proteomes" id="UP000077051">
    <property type="component" value="Unassembled WGS sequence"/>
</dbReference>
<feature type="region of interest" description="Disordered" evidence="1">
    <location>
        <begin position="339"/>
        <end position="387"/>
    </location>
</feature>
<comment type="caution">
    <text evidence="2">The sequence shown here is derived from an EMBL/GenBank/DDBJ whole genome shotgun (WGS) entry which is preliminary data.</text>
</comment>
<dbReference type="AlphaFoldDB" id="A0A168Q248"/>
<accession>A0A168Q248</accession>
<reference evidence="2 3" key="1">
    <citation type="submission" date="2015-06" db="EMBL/GenBank/DDBJ databases">
        <title>Expansion of signal transduction pathways in fungi by whole-genome duplication.</title>
        <authorList>
            <consortium name="DOE Joint Genome Institute"/>
            <person name="Corrochano L.M."/>
            <person name="Kuo A."/>
            <person name="Marcet-Houben M."/>
            <person name="Polaino S."/>
            <person name="Salamov A."/>
            <person name="Villalobos J.M."/>
            <person name="Alvarez M.I."/>
            <person name="Avalos J."/>
            <person name="Benito E.P."/>
            <person name="Benoit I."/>
            <person name="Burger G."/>
            <person name="Camino L.P."/>
            <person name="Canovas D."/>
            <person name="Cerda-Olmedo E."/>
            <person name="Cheng J.-F."/>
            <person name="Dominguez A."/>
            <person name="Elias M."/>
            <person name="Eslava A.P."/>
            <person name="Glaser F."/>
            <person name="Grimwood J."/>
            <person name="Gutierrez G."/>
            <person name="Heitman J."/>
            <person name="Henrissat B."/>
            <person name="Iturriaga E.A."/>
            <person name="Lang B.F."/>
            <person name="Lavin J.L."/>
            <person name="Lee S."/>
            <person name="Li W."/>
            <person name="Lindquist E."/>
            <person name="Lopez-Garcia S."/>
            <person name="Luque E.M."/>
            <person name="Marcos A.T."/>
            <person name="Martin J."/>
            <person name="Mccluskey K."/>
            <person name="Medina H.R."/>
            <person name="Miralles-Duran A."/>
            <person name="Miyazaki A."/>
            <person name="Munoz-Torres E."/>
            <person name="Oguiza J.A."/>
            <person name="Ohm R."/>
            <person name="Olmedo M."/>
            <person name="Orejas M."/>
            <person name="Ortiz-Castellanos L."/>
            <person name="Pisabarro A.G."/>
            <person name="Rodriguez-Romero J."/>
            <person name="Ruiz-Herrera J."/>
            <person name="Ruiz-Vazquez R."/>
            <person name="Sanz C."/>
            <person name="Schackwitz W."/>
            <person name="Schmutz J."/>
            <person name="Shahriari M."/>
            <person name="Shelest E."/>
            <person name="Silva-Franco F."/>
            <person name="Soanes D."/>
            <person name="Syed K."/>
            <person name="Tagua V.G."/>
            <person name="Talbot N.J."/>
            <person name="Thon M."/>
            <person name="De Vries R.P."/>
            <person name="Wiebenga A."/>
            <person name="Yadav J.S."/>
            <person name="Braun E.L."/>
            <person name="Baker S."/>
            <person name="Garre V."/>
            <person name="Horwitz B."/>
            <person name="Torres-Martinez S."/>
            <person name="Idnurm A."/>
            <person name="Herrera-Estrella A."/>
            <person name="Gabaldon T."/>
            <person name="Grigoriev I.V."/>
        </authorList>
    </citation>
    <scope>NUCLEOTIDE SEQUENCE [LARGE SCALE GENOMIC DNA]</scope>
    <source>
        <strain evidence="2 3">CBS 277.49</strain>
    </source>
</reference>
<feature type="compositionally biased region" description="Low complexity" evidence="1">
    <location>
        <begin position="509"/>
        <end position="518"/>
    </location>
</feature>
<evidence type="ECO:0000313" key="3">
    <source>
        <dbReference type="Proteomes" id="UP000077051"/>
    </source>
</evidence>